<dbReference type="Proteomes" id="UP000194737">
    <property type="component" value="Unassembled WGS sequence"/>
</dbReference>
<proteinExistence type="predicted"/>
<keyword evidence="1" id="KW-1133">Transmembrane helix</keyword>
<accession>A0AB73N7E6</accession>
<keyword evidence="1" id="KW-0812">Transmembrane</keyword>
<evidence type="ECO:0000313" key="3">
    <source>
        <dbReference type="Proteomes" id="UP000194737"/>
    </source>
</evidence>
<reference evidence="2 3" key="1">
    <citation type="submission" date="2017-05" db="EMBL/GenBank/DDBJ databases">
        <title>The Genome Sequence of Enterococcus faecium 6F2_DIV0138.</title>
        <authorList>
            <consortium name="The Broad Institute Genomics Platform"/>
            <consortium name="The Broad Institute Genomic Center for Infectious Diseases"/>
            <person name="Earl A."/>
            <person name="Manson A."/>
            <person name="Schwartman J."/>
            <person name="Gilmore M."/>
            <person name="Abouelleil A."/>
            <person name="Cao P."/>
            <person name="Chapman S."/>
            <person name="Cusick C."/>
            <person name="Shea T."/>
            <person name="Young S."/>
            <person name="Neafsey D."/>
            <person name="Nusbaum C."/>
            <person name="Birren B."/>
        </authorList>
    </citation>
    <scope>NUCLEOTIDE SEQUENCE [LARGE SCALE GENOMIC DNA]</scope>
    <source>
        <strain evidence="2 3">6F2_DIV0138</strain>
    </source>
</reference>
<dbReference type="RefSeq" id="WP_143351970.1">
    <property type="nucleotide sequence ID" value="NZ_JBNBYO010000017.1"/>
</dbReference>
<gene>
    <name evidence="2" type="ORF">A5804_002777</name>
</gene>
<dbReference type="EMBL" id="NGLB01000003">
    <property type="protein sequence ID" value="OTN94466.1"/>
    <property type="molecule type" value="Genomic_DNA"/>
</dbReference>
<sequence length="33" mass="3661">MLLFIGGLFIGGFIGISIMSLVAIDHYEEIFDE</sequence>
<dbReference type="AlphaFoldDB" id="A0AB73N7E6"/>
<keyword evidence="1" id="KW-0472">Membrane</keyword>
<evidence type="ECO:0008006" key="4">
    <source>
        <dbReference type="Google" id="ProtNLM"/>
    </source>
</evidence>
<evidence type="ECO:0000256" key="1">
    <source>
        <dbReference type="SAM" id="Phobius"/>
    </source>
</evidence>
<protein>
    <recommendedName>
        <fullName evidence="4">DUF3789 domain-containing protein</fullName>
    </recommendedName>
</protein>
<comment type="caution">
    <text evidence="2">The sequence shown here is derived from an EMBL/GenBank/DDBJ whole genome shotgun (WGS) entry which is preliminary data.</text>
</comment>
<feature type="transmembrane region" description="Helical" evidence="1">
    <location>
        <begin position="6"/>
        <end position="24"/>
    </location>
</feature>
<evidence type="ECO:0000313" key="2">
    <source>
        <dbReference type="EMBL" id="OTN94466.1"/>
    </source>
</evidence>
<organism evidence="2 3">
    <name type="scientific">Enterococcus faecium</name>
    <name type="common">Streptococcus faecium</name>
    <dbReference type="NCBI Taxonomy" id="1352"/>
    <lineage>
        <taxon>Bacteria</taxon>
        <taxon>Bacillati</taxon>
        <taxon>Bacillota</taxon>
        <taxon>Bacilli</taxon>
        <taxon>Lactobacillales</taxon>
        <taxon>Enterococcaceae</taxon>
        <taxon>Enterococcus</taxon>
    </lineage>
</organism>
<name>A0AB73N7E6_ENTFC</name>